<evidence type="ECO:0000259" key="9">
    <source>
        <dbReference type="PROSITE" id="PS00794"/>
    </source>
</evidence>
<dbReference type="InterPro" id="IPR035907">
    <property type="entry name" value="Hppk_sf"/>
</dbReference>
<reference evidence="11" key="1">
    <citation type="submission" date="2017-01" db="EMBL/GenBank/DDBJ databases">
        <authorList>
            <person name="Varghese N."/>
            <person name="Submissions S."/>
        </authorList>
    </citation>
    <scope>NUCLEOTIDE SEQUENCE [LARGE SCALE GENOMIC DNA]</scope>
    <source>
        <strain evidence="11">DSM 44531</strain>
    </source>
</reference>
<keyword evidence="7" id="KW-0067">ATP-binding</keyword>
<name>A0A1N7J6R1_9CORY</name>
<dbReference type="GO" id="GO:0005524">
    <property type="term" value="F:ATP binding"/>
    <property type="evidence" value="ECO:0007669"/>
    <property type="project" value="UniProtKB-KW"/>
</dbReference>
<dbReference type="GO" id="GO:0016301">
    <property type="term" value="F:kinase activity"/>
    <property type="evidence" value="ECO:0007669"/>
    <property type="project" value="UniProtKB-KW"/>
</dbReference>
<dbReference type="EC" id="2.7.6.3" evidence="3"/>
<dbReference type="Proteomes" id="UP000186292">
    <property type="component" value="Unassembled WGS sequence"/>
</dbReference>
<dbReference type="OrthoDB" id="9808041at2"/>
<keyword evidence="8" id="KW-0289">Folate biosynthesis</keyword>
<evidence type="ECO:0000313" key="10">
    <source>
        <dbReference type="EMBL" id="SIS45048.1"/>
    </source>
</evidence>
<dbReference type="EMBL" id="FTOF01000004">
    <property type="protein sequence ID" value="SIS45048.1"/>
    <property type="molecule type" value="Genomic_DNA"/>
</dbReference>
<keyword evidence="11" id="KW-1185">Reference proteome</keyword>
<evidence type="ECO:0000256" key="4">
    <source>
        <dbReference type="ARBA" id="ARBA00022679"/>
    </source>
</evidence>
<dbReference type="RefSeq" id="WP_076598990.1">
    <property type="nucleotide sequence ID" value="NZ_CP046976.1"/>
</dbReference>
<evidence type="ECO:0000256" key="3">
    <source>
        <dbReference type="ARBA" id="ARBA00013253"/>
    </source>
</evidence>
<dbReference type="Pfam" id="PF01288">
    <property type="entry name" value="HPPK"/>
    <property type="match status" value="1"/>
</dbReference>
<dbReference type="SUPFAM" id="SSF55083">
    <property type="entry name" value="6-hydroxymethyl-7,8-dihydropterin pyrophosphokinase, HPPK"/>
    <property type="match status" value="1"/>
</dbReference>
<dbReference type="GO" id="GO:0046654">
    <property type="term" value="P:tetrahydrofolate biosynthetic process"/>
    <property type="evidence" value="ECO:0007669"/>
    <property type="project" value="UniProtKB-UniPathway"/>
</dbReference>
<keyword evidence="5" id="KW-0547">Nucleotide-binding</keyword>
<comment type="catalytic activity">
    <reaction evidence="1">
        <text>6-hydroxymethyl-7,8-dihydropterin + ATP = (7,8-dihydropterin-6-yl)methyl diphosphate + AMP + H(+)</text>
        <dbReference type="Rhea" id="RHEA:11412"/>
        <dbReference type="ChEBI" id="CHEBI:15378"/>
        <dbReference type="ChEBI" id="CHEBI:30616"/>
        <dbReference type="ChEBI" id="CHEBI:44841"/>
        <dbReference type="ChEBI" id="CHEBI:72950"/>
        <dbReference type="ChEBI" id="CHEBI:456215"/>
        <dbReference type="EC" id="2.7.6.3"/>
    </reaction>
</comment>
<dbReference type="PROSITE" id="PS00794">
    <property type="entry name" value="HPPK"/>
    <property type="match status" value="1"/>
</dbReference>
<evidence type="ECO:0000256" key="5">
    <source>
        <dbReference type="ARBA" id="ARBA00022741"/>
    </source>
</evidence>
<dbReference type="STRING" id="1161099.SAMN05444817_10483"/>
<dbReference type="NCBIfam" id="TIGR01498">
    <property type="entry name" value="folK"/>
    <property type="match status" value="1"/>
</dbReference>
<gene>
    <name evidence="10" type="ORF">SAMN05444817_10483</name>
</gene>
<keyword evidence="6 10" id="KW-0418">Kinase</keyword>
<dbReference type="AlphaFoldDB" id="A0A1N7J6R1"/>
<dbReference type="GO" id="GO:0046656">
    <property type="term" value="P:folic acid biosynthetic process"/>
    <property type="evidence" value="ECO:0007669"/>
    <property type="project" value="UniProtKB-KW"/>
</dbReference>
<comment type="pathway">
    <text evidence="2">Cofactor biosynthesis; tetrahydrofolate biosynthesis; 2-amino-4-hydroxy-6-hydroxymethyl-7,8-dihydropteridine diphosphate from 7,8-dihydroneopterin triphosphate: step 4/4.</text>
</comment>
<evidence type="ECO:0000256" key="7">
    <source>
        <dbReference type="ARBA" id="ARBA00022840"/>
    </source>
</evidence>
<evidence type="ECO:0000313" key="11">
    <source>
        <dbReference type="Proteomes" id="UP000186292"/>
    </source>
</evidence>
<accession>A0A1N7J6R1</accession>
<dbReference type="UniPathway" id="UPA00077">
    <property type="reaction ID" value="UER00155"/>
</dbReference>
<feature type="domain" description="7,8-dihydro-6-hydroxymethylpterin-pyrophosphokinase" evidence="9">
    <location>
        <begin position="83"/>
        <end position="94"/>
    </location>
</feature>
<keyword evidence="4" id="KW-0808">Transferase</keyword>
<sequence>MRAVLLTGSNLEDSRAHLASVEKDFADELVAASRIYRTAPWGGVDQDDFLNQILIVDVAETPHELLARCQRLEQDAHRVREVRWGPRTLDVDIVALYGDGGEEITVDTPELTVPHPRAHERAFVLVPWLEVDRGARLGGRGVDKLASKLDDEVTPL</sequence>
<organism evidence="10 11">
    <name type="scientific">Corynebacterium appendicis CIP 107643</name>
    <dbReference type="NCBI Taxonomy" id="1161099"/>
    <lineage>
        <taxon>Bacteria</taxon>
        <taxon>Bacillati</taxon>
        <taxon>Actinomycetota</taxon>
        <taxon>Actinomycetes</taxon>
        <taxon>Mycobacteriales</taxon>
        <taxon>Corynebacteriaceae</taxon>
        <taxon>Corynebacterium</taxon>
    </lineage>
</organism>
<dbReference type="Gene3D" id="3.30.70.560">
    <property type="entry name" value="7,8-Dihydro-6-hydroxymethylpterin-pyrophosphokinase HPPK"/>
    <property type="match status" value="1"/>
</dbReference>
<evidence type="ECO:0000256" key="6">
    <source>
        <dbReference type="ARBA" id="ARBA00022777"/>
    </source>
</evidence>
<proteinExistence type="predicted"/>
<evidence type="ECO:0000256" key="8">
    <source>
        <dbReference type="ARBA" id="ARBA00022909"/>
    </source>
</evidence>
<dbReference type="InterPro" id="IPR000550">
    <property type="entry name" value="Hppk"/>
</dbReference>
<dbReference type="CDD" id="cd00483">
    <property type="entry name" value="HPPK"/>
    <property type="match status" value="1"/>
</dbReference>
<evidence type="ECO:0000256" key="1">
    <source>
        <dbReference type="ARBA" id="ARBA00000198"/>
    </source>
</evidence>
<dbReference type="PANTHER" id="PTHR43071:SF1">
    <property type="entry name" value="2-AMINO-4-HYDROXY-6-HYDROXYMETHYLDIHYDROPTERIDINE PYROPHOSPHOKINASE"/>
    <property type="match status" value="1"/>
</dbReference>
<evidence type="ECO:0000256" key="2">
    <source>
        <dbReference type="ARBA" id="ARBA00005051"/>
    </source>
</evidence>
<dbReference type="GO" id="GO:0003848">
    <property type="term" value="F:2-amino-4-hydroxy-6-hydroxymethyldihydropteridine diphosphokinase activity"/>
    <property type="evidence" value="ECO:0007669"/>
    <property type="project" value="UniProtKB-EC"/>
</dbReference>
<protein>
    <recommendedName>
        <fullName evidence="3">2-amino-4-hydroxy-6-hydroxymethyldihydropteridine diphosphokinase</fullName>
        <ecNumber evidence="3">2.7.6.3</ecNumber>
    </recommendedName>
</protein>
<dbReference type="PANTHER" id="PTHR43071">
    <property type="entry name" value="2-AMINO-4-HYDROXY-6-HYDROXYMETHYLDIHYDROPTERIDINE PYROPHOSPHOKINASE"/>
    <property type="match status" value="1"/>
</dbReference>